<evidence type="ECO:0000256" key="11">
    <source>
        <dbReference type="SAM" id="Phobius"/>
    </source>
</evidence>
<dbReference type="PROSITE" id="PS50262">
    <property type="entry name" value="G_PROTEIN_RECEP_F1_2"/>
    <property type="match status" value="1"/>
</dbReference>
<evidence type="ECO:0000256" key="10">
    <source>
        <dbReference type="SAM" id="MobiDB-lite"/>
    </source>
</evidence>
<sequence>MSNFSNYCDKNFTHTIPNFTVSFGFYIGLGVLGNLFAFILLLKQSKFHKWKVFYRLVLMLVCVDLAGIVIFSCIAIIESPLTKWADSNSLCKVESILISFISLTNLFVVTFIAIERFLALWHPYFYSSVKGHPLAMLSPVAIVIVTAVLASLALTQSDFVKIYPCNFCFINIYSKNYADYIFAFVYIIIGLVLVAVAIVMNILVAIALSRGQRGYSRQRESRIYITNDKRDYCGMLFQIGAVIAELAVCWIPIMIRMLITMTGDETSEKDIKDNYLFFRFASWALVVDPWIYVLLRREIIMNICIFFQRQQRPRLTSSGDAVERKSNDERKSLANDEKRASYGTI</sequence>
<dbReference type="SMR" id="A0A8W8P0W2"/>
<protein>
    <recommendedName>
        <fullName evidence="12">G-protein coupled receptors family 1 profile domain-containing protein</fullName>
    </recommendedName>
</protein>
<feature type="transmembrane region" description="Helical" evidence="11">
    <location>
        <begin position="53"/>
        <end position="77"/>
    </location>
</feature>
<name>A0A8W8P0W2_MAGGI</name>
<evidence type="ECO:0000259" key="12">
    <source>
        <dbReference type="PROSITE" id="PS50262"/>
    </source>
</evidence>
<dbReference type="Pfam" id="PF00001">
    <property type="entry name" value="7tm_1"/>
    <property type="match status" value="1"/>
</dbReference>
<keyword evidence="2" id="KW-1003">Cell membrane</keyword>
<feature type="transmembrane region" description="Helical" evidence="11">
    <location>
        <begin position="275"/>
        <end position="295"/>
    </location>
</feature>
<dbReference type="InterPro" id="IPR017452">
    <property type="entry name" value="GPCR_Rhodpsn_7TM"/>
</dbReference>
<keyword evidence="14" id="KW-1185">Reference proteome</keyword>
<keyword evidence="5" id="KW-0297">G-protein coupled receptor</keyword>
<evidence type="ECO:0000313" key="13">
    <source>
        <dbReference type="EnsemblMetazoa" id="G8885.3:cds"/>
    </source>
</evidence>
<dbReference type="AlphaFoldDB" id="A0A8W8P0W2"/>
<evidence type="ECO:0000313" key="14">
    <source>
        <dbReference type="Proteomes" id="UP000005408"/>
    </source>
</evidence>
<evidence type="ECO:0000256" key="9">
    <source>
        <dbReference type="ARBA" id="ARBA00023224"/>
    </source>
</evidence>
<dbReference type="EnsemblMetazoa" id="G8885.1">
    <property type="protein sequence ID" value="G8885.1:cds"/>
    <property type="gene ID" value="G8885"/>
</dbReference>
<dbReference type="GO" id="GO:0004930">
    <property type="term" value="F:G protein-coupled receptor activity"/>
    <property type="evidence" value="ECO:0007669"/>
    <property type="project" value="UniProtKB-KW"/>
</dbReference>
<keyword evidence="8" id="KW-0325">Glycoprotein</keyword>
<dbReference type="OrthoDB" id="5959154at2759"/>
<evidence type="ECO:0000256" key="8">
    <source>
        <dbReference type="ARBA" id="ARBA00023180"/>
    </source>
</evidence>
<dbReference type="PANTHER" id="PTHR11866:SF16">
    <property type="entry name" value="PROSTAGLANDIN E2 RECEPTOR EP4 SUBTYPE-LIKE PROTEIN"/>
    <property type="match status" value="1"/>
</dbReference>
<dbReference type="InterPro" id="IPR008365">
    <property type="entry name" value="Prostanoid_rcpt"/>
</dbReference>
<dbReference type="PANTHER" id="PTHR11866">
    <property type="entry name" value="G-PROTEIN COUPLED RECEPTOR FAMILY 1 MEMBER"/>
    <property type="match status" value="1"/>
</dbReference>
<reference evidence="13" key="1">
    <citation type="submission" date="2022-08" db="UniProtKB">
        <authorList>
            <consortium name="EnsemblMetazoa"/>
        </authorList>
    </citation>
    <scope>IDENTIFICATION</scope>
    <source>
        <strain evidence="13">05x7-T-G4-1.051#20</strain>
    </source>
</reference>
<feature type="compositionally biased region" description="Basic and acidic residues" evidence="10">
    <location>
        <begin position="321"/>
        <end position="345"/>
    </location>
</feature>
<dbReference type="GO" id="GO:0007189">
    <property type="term" value="P:adenylate cyclase-activating G protein-coupled receptor signaling pathway"/>
    <property type="evidence" value="ECO:0007669"/>
    <property type="project" value="TreeGrafter"/>
</dbReference>
<feature type="transmembrane region" description="Helical" evidence="11">
    <location>
        <begin position="232"/>
        <end position="255"/>
    </location>
</feature>
<keyword evidence="4 11" id="KW-1133">Transmembrane helix</keyword>
<comment type="subcellular location">
    <subcellularLocation>
        <location evidence="1">Cell membrane</location>
        <topology evidence="1">Multi-pass membrane protein</topology>
    </subcellularLocation>
</comment>
<dbReference type="OMA" id="ALWHPYF"/>
<evidence type="ECO:0000256" key="1">
    <source>
        <dbReference type="ARBA" id="ARBA00004651"/>
    </source>
</evidence>
<evidence type="ECO:0000256" key="6">
    <source>
        <dbReference type="ARBA" id="ARBA00023136"/>
    </source>
</evidence>
<dbReference type="Proteomes" id="UP000005408">
    <property type="component" value="Unassembled WGS sequence"/>
</dbReference>
<feature type="transmembrane region" description="Helical" evidence="11">
    <location>
        <begin position="134"/>
        <end position="154"/>
    </location>
</feature>
<evidence type="ECO:0000256" key="3">
    <source>
        <dbReference type="ARBA" id="ARBA00022692"/>
    </source>
</evidence>
<feature type="region of interest" description="Disordered" evidence="10">
    <location>
        <begin position="318"/>
        <end position="345"/>
    </location>
</feature>
<evidence type="ECO:0000256" key="2">
    <source>
        <dbReference type="ARBA" id="ARBA00022475"/>
    </source>
</evidence>
<feature type="transmembrane region" description="Helical" evidence="11">
    <location>
        <begin position="180"/>
        <end position="211"/>
    </location>
</feature>
<feature type="domain" description="G-protein coupled receptors family 1 profile" evidence="12">
    <location>
        <begin position="33"/>
        <end position="292"/>
    </location>
</feature>
<dbReference type="EnsemblMetazoa" id="G8885.3">
    <property type="protein sequence ID" value="G8885.3:cds"/>
    <property type="gene ID" value="G8885"/>
</dbReference>
<evidence type="ECO:0000256" key="5">
    <source>
        <dbReference type="ARBA" id="ARBA00023040"/>
    </source>
</evidence>
<dbReference type="InterPro" id="IPR000276">
    <property type="entry name" value="GPCR_Rhodpsn"/>
</dbReference>
<dbReference type="GO" id="GO:0007204">
    <property type="term" value="P:positive regulation of cytosolic calcium ion concentration"/>
    <property type="evidence" value="ECO:0007669"/>
    <property type="project" value="TreeGrafter"/>
</dbReference>
<dbReference type="PROSITE" id="PS00237">
    <property type="entry name" value="G_PROTEIN_RECEP_F1_1"/>
    <property type="match status" value="1"/>
</dbReference>
<dbReference type="PRINTS" id="PR01788">
    <property type="entry name" value="PROSTANOIDR"/>
</dbReference>
<keyword evidence="6 11" id="KW-0472">Membrane</keyword>
<organism evidence="13 14">
    <name type="scientific">Magallana gigas</name>
    <name type="common">Pacific oyster</name>
    <name type="synonym">Crassostrea gigas</name>
    <dbReference type="NCBI Taxonomy" id="29159"/>
    <lineage>
        <taxon>Eukaryota</taxon>
        <taxon>Metazoa</taxon>
        <taxon>Spiralia</taxon>
        <taxon>Lophotrochozoa</taxon>
        <taxon>Mollusca</taxon>
        <taxon>Bivalvia</taxon>
        <taxon>Autobranchia</taxon>
        <taxon>Pteriomorphia</taxon>
        <taxon>Ostreida</taxon>
        <taxon>Ostreoidea</taxon>
        <taxon>Ostreidae</taxon>
        <taxon>Magallana</taxon>
    </lineage>
</organism>
<dbReference type="Gene3D" id="1.20.1070.10">
    <property type="entry name" value="Rhodopsin 7-helix transmembrane proteins"/>
    <property type="match status" value="1"/>
</dbReference>
<proteinExistence type="predicted"/>
<evidence type="ECO:0000256" key="7">
    <source>
        <dbReference type="ARBA" id="ARBA00023170"/>
    </source>
</evidence>
<keyword evidence="3 11" id="KW-0812">Transmembrane</keyword>
<dbReference type="SUPFAM" id="SSF81321">
    <property type="entry name" value="Family A G protein-coupled receptor-like"/>
    <property type="match status" value="1"/>
</dbReference>
<dbReference type="CDD" id="cd14981">
    <property type="entry name" value="7tmA_Prostanoid_R"/>
    <property type="match status" value="1"/>
</dbReference>
<keyword evidence="7" id="KW-0675">Receptor</keyword>
<evidence type="ECO:0000256" key="4">
    <source>
        <dbReference type="ARBA" id="ARBA00022989"/>
    </source>
</evidence>
<accession>A0A8W8P0W2</accession>
<keyword evidence="9" id="KW-0807">Transducer</keyword>
<feature type="transmembrane region" description="Helical" evidence="11">
    <location>
        <begin position="20"/>
        <end position="41"/>
    </location>
</feature>
<dbReference type="EnsemblMetazoa" id="G8885.2">
    <property type="protein sequence ID" value="G8885.2:cds"/>
    <property type="gene ID" value="G8885"/>
</dbReference>
<feature type="transmembrane region" description="Helical" evidence="11">
    <location>
        <begin position="97"/>
        <end position="114"/>
    </location>
</feature>
<dbReference type="GO" id="GO:0005886">
    <property type="term" value="C:plasma membrane"/>
    <property type="evidence" value="ECO:0007669"/>
    <property type="project" value="UniProtKB-SubCell"/>
</dbReference>